<evidence type="ECO:0000256" key="2">
    <source>
        <dbReference type="ARBA" id="ARBA00022692"/>
    </source>
</evidence>
<comment type="caution">
    <text evidence="6">The sequence shown here is derived from an EMBL/GenBank/DDBJ whole genome shotgun (WGS) entry which is preliminary data.</text>
</comment>
<dbReference type="Proteomes" id="UP000075424">
    <property type="component" value="Unassembled WGS sequence"/>
</dbReference>
<protein>
    <recommendedName>
        <fullName evidence="8">ABC transmembrane type-1 domain-containing protein</fullName>
    </recommendedName>
</protein>
<dbReference type="EMBL" id="LQYV01000016">
    <property type="protein sequence ID" value="KYD29082.1"/>
    <property type="molecule type" value="Genomic_DNA"/>
</dbReference>
<keyword evidence="3 5" id="KW-1133">Transmembrane helix</keyword>
<reference evidence="6 7" key="1">
    <citation type="submission" date="2016-01" db="EMBL/GenBank/DDBJ databases">
        <title>Draft Genome Sequences of Seven Thermophilic Sporeformers Isolated from Foods.</title>
        <authorList>
            <person name="Berendsen E.M."/>
            <person name="Wells-Bennik M.H."/>
            <person name="Krawcyk A.O."/>
            <person name="De Jong A."/>
            <person name="Holsappel S."/>
            <person name="Eijlander R.T."/>
            <person name="Kuipers O.P."/>
        </authorList>
    </citation>
    <scope>NUCLEOTIDE SEQUENCE [LARGE SCALE GENOMIC DNA]</scope>
    <source>
        <strain evidence="6 7">B4109</strain>
    </source>
</reference>
<evidence type="ECO:0000256" key="5">
    <source>
        <dbReference type="SAM" id="Phobius"/>
    </source>
</evidence>
<dbReference type="AlphaFoldDB" id="A0A150MXK7"/>
<keyword evidence="2 5" id="KW-0812">Transmembrane</keyword>
<sequence length="82" mass="8928">MLFRTLDAFRVFDLIYVLTGGGPANSTETISILAYKVMFSQTNFGAGSALAVVVFLCVAIISMIYIKWLGKDLLSDSASVKR</sequence>
<evidence type="ECO:0000256" key="3">
    <source>
        <dbReference type="ARBA" id="ARBA00022989"/>
    </source>
</evidence>
<dbReference type="GO" id="GO:0016020">
    <property type="term" value="C:membrane"/>
    <property type="evidence" value="ECO:0007669"/>
    <property type="project" value="UniProtKB-SubCell"/>
</dbReference>
<dbReference type="InterPro" id="IPR052730">
    <property type="entry name" value="Sugar_ABC_transporter"/>
</dbReference>
<dbReference type="PANTHER" id="PTHR43759">
    <property type="entry name" value="TREHALOSE TRANSPORT SYSTEM PERMEASE PROTEIN SUGA"/>
    <property type="match status" value="1"/>
</dbReference>
<evidence type="ECO:0008006" key="8">
    <source>
        <dbReference type="Google" id="ProtNLM"/>
    </source>
</evidence>
<name>A0A150MXK7_GEOSE</name>
<evidence type="ECO:0000256" key="1">
    <source>
        <dbReference type="ARBA" id="ARBA00004141"/>
    </source>
</evidence>
<evidence type="ECO:0000256" key="4">
    <source>
        <dbReference type="ARBA" id="ARBA00023136"/>
    </source>
</evidence>
<dbReference type="SUPFAM" id="SSF161098">
    <property type="entry name" value="MetI-like"/>
    <property type="match status" value="1"/>
</dbReference>
<feature type="transmembrane region" description="Helical" evidence="5">
    <location>
        <begin position="44"/>
        <end position="66"/>
    </location>
</feature>
<organism evidence="6 7">
    <name type="scientific">Geobacillus stearothermophilus</name>
    <name type="common">Bacillus stearothermophilus</name>
    <dbReference type="NCBI Taxonomy" id="1422"/>
    <lineage>
        <taxon>Bacteria</taxon>
        <taxon>Bacillati</taxon>
        <taxon>Bacillota</taxon>
        <taxon>Bacilli</taxon>
        <taxon>Bacillales</taxon>
        <taxon>Anoxybacillaceae</taxon>
        <taxon>Geobacillus</taxon>
    </lineage>
</organism>
<evidence type="ECO:0000313" key="7">
    <source>
        <dbReference type="Proteomes" id="UP000075424"/>
    </source>
</evidence>
<comment type="subcellular location">
    <subcellularLocation>
        <location evidence="1">Membrane</location>
        <topology evidence="1">Multi-pass membrane protein</topology>
    </subcellularLocation>
</comment>
<gene>
    <name evidence="6" type="ORF">B4109_1703</name>
</gene>
<dbReference type="InterPro" id="IPR035906">
    <property type="entry name" value="MetI-like_sf"/>
</dbReference>
<dbReference type="PANTHER" id="PTHR43759:SF1">
    <property type="entry name" value="GLUCOSE IMPORT SYSTEM PERMEASE PROTEIN GLCT"/>
    <property type="match status" value="1"/>
</dbReference>
<dbReference type="Gene3D" id="1.10.3720.10">
    <property type="entry name" value="MetI-like"/>
    <property type="match status" value="1"/>
</dbReference>
<keyword evidence="4 5" id="KW-0472">Membrane</keyword>
<accession>A0A150MXK7</accession>
<evidence type="ECO:0000313" key="6">
    <source>
        <dbReference type="EMBL" id="KYD29082.1"/>
    </source>
</evidence>
<proteinExistence type="predicted"/>
<dbReference type="PATRIC" id="fig|1422.18.peg.949"/>